<feature type="compositionally biased region" description="Polar residues" evidence="8">
    <location>
        <begin position="1525"/>
        <end position="1539"/>
    </location>
</feature>
<dbReference type="Proteomes" id="UP000284842">
    <property type="component" value="Unassembled WGS sequence"/>
</dbReference>
<accession>A0A409Y603</accession>
<evidence type="ECO:0000256" key="2">
    <source>
        <dbReference type="ARBA" id="ARBA00010289"/>
    </source>
</evidence>
<dbReference type="GO" id="GO:0016592">
    <property type="term" value="C:mediator complex"/>
    <property type="evidence" value="ECO:0007669"/>
    <property type="project" value="InterPro"/>
</dbReference>
<evidence type="ECO:0000256" key="7">
    <source>
        <dbReference type="ARBA" id="ARBA00032010"/>
    </source>
</evidence>
<dbReference type="OrthoDB" id="20828at2759"/>
<organism evidence="10 11">
    <name type="scientific">Panaeolus cyanescens</name>
    <dbReference type="NCBI Taxonomy" id="181874"/>
    <lineage>
        <taxon>Eukaryota</taxon>
        <taxon>Fungi</taxon>
        <taxon>Dikarya</taxon>
        <taxon>Basidiomycota</taxon>
        <taxon>Agaricomycotina</taxon>
        <taxon>Agaricomycetes</taxon>
        <taxon>Agaricomycetidae</taxon>
        <taxon>Agaricales</taxon>
        <taxon>Agaricineae</taxon>
        <taxon>Galeropsidaceae</taxon>
        <taxon>Panaeolus</taxon>
    </lineage>
</organism>
<sequence length="1606" mass="180457">MSEKKDTEKPTVYQSHPPAWLPTFHASADLGFPGFHPPRPGRDEDVLTENNVKLGYILSQSVSVETFSAQAMINEKLHSNETLSKLEELMNEVFIRRVDAIPTISPSTFRIPTRVTLNDAKRNAWFADLANPDVPLHKLGKSVPHAAKGQDLLDLLHTNKVAIPRAVWFLRVFGVNETAGLRNKPNYIPTQYSIDWANVVTVYMRKQLGEINLPSAPRPGVAVKHTFRGIFAETETRDRWMSRFSYCLKLLRSFYAESLVDHRTFLTWLVQQMMTCNLAQAAFLTRLIDEYLDDILSSRAIARSLVEACAAKLSEISTTPAQNVLQDTTALLREIIQRICFAIPDALVGPKMWIAYSPLLEDILTKPTMRISNDRCIEQSIRDLHHLLSEKYTDVRQRNEAMLFRNPVLPVSARLGTAVGDVKLLNAISAATNLNDVEYFNNDVSDLSGFKEKLDMLLAWSVTPMQYGEHRPFAAATLIRIWRDRACDRASRRDVETPSEYLQDQLFDWLDKSEIAGEVENVRSVALLYGKLVKYEIFSYARYVQRLIARGEPGLGQNDPTASRHRLFLSSVPLFNATSSVSSQRKVILYGIRARETPEDITERDIRKEIRSILPDVFQGNTSIPVTLSMADLCAQVKTLLESTRYIQVRTFRQWLLPVFKKHITRPDVSCDGLLRSYLIAVEVMAHCKCYHSILDLTLCMLEHCTDTNAMNGLVGTFYRYGVIWACMDEVPTIVNALDAAHQTWKQRGVQSRPLLTLITQLDNDRYLTPASRERNAADVAAFALALQPVVDRPENVPEALTEILLLAGETDPTAPSMLANGLWLKYRTSPLWAWRVWDNTIASLRQIPNMMSDSDAMRICALKYGTFLWHVDQHLPHGLDNDVLQWFMGPGKAEIAALNSNVWIVLQEMLLYLVISGALKATTILQGLIYPAWQLGANNSLEQVFVSDTYLSSANSLCHRLLLQDDSTENALPSNDMFEVQSIRTRIQDVFEEPHFAMLVLSIPALISLEHNSVIPQALRHESNALRCRLCQQISFRQAAYRNLDIVRDAFENSPHLMTGLTGADESSKRALAGLRMILGDSADDTNVYDWPEVTCLLSPWKIAATNIQMQLQIKQLGRALYQESTAKGATAALNKLTAMLLNHTQTSEEAFYVGEMVKGADVQVATKFINTGFQCIVELINANNGVPPRVGELLRVLVHVSHPLREFNGGPLPTLDAAVQESFLCAVDKLERVLESQIIDEAQRSEQSKHDSILLLRLLQFMLSFRTTWTAKSKDYAHQLANSLFRFCLHCAIEPELNVTVYPIVFDTLLAIYDEIPHDSKTTTFDPYRYYPNISPNAIAADIPPEYQKQLRALLVQLPVKSAVTNLVNAHRDSEGNVVYGPSVVNKPWEWTENLGEPSNPEGKEDEKQKNVRERFNARYVVKNSGSISLDNFGAKLTGDSVQDLDWEDEGWKRSFEDGLTESIFIRDWRETRVQREPEIEPDVLSIEGDGDAGHDGGVVRPMRSVSSSSTISRSSAGTATSRQQRPSPAHTRTSMQEFIDVDSISTTTTSSSVKARDASKRKASVAEMSDDEVEIVEGPVTITSGAGKRQKGGKAPPKARKRK</sequence>
<evidence type="ECO:0000256" key="1">
    <source>
        <dbReference type="ARBA" id="ARBA00004123"/>
    </source>
</evidence>
<dbReference type="STRING" id="181874.A0A409Y603"/>
<dbReference type="SMART" id="SM01281">
    <property type="entry name" value="Med12"/>
    <property type="match status" value="1"/>
</dbReference>
<dbReference type="EMBL" id="NHTK01001383">
    <property type="protein sequence ID" value="PPQ98440.1"/>
    <property type="molecule type" value="Genomic_DNA"/>
</dbReference>
<reference evidence="10 11" key="1">
    <citation type="journal article" date="2018" name="Evol. Lett.">
        <title>Horizontal gene cluster transfer increased hallucinogenic mushroom diversity.</title>
        <authorList>
            <person name="Reynolds H.T."/>
            <person name="Vijayakumar V."/>
            <person name="Gluck-Thaler E."/>
            <person name="Korotkin H.B."/>
            <person name="Matheny P.B."/>
            <person name="Slot J.C."/>
        </authorList>
    </citation>
    <scope>NUCLEOTIDE SEQUENCE [LARGE SCALE GENOMIC DNA]</scope>
    <source>
        <strain evidence="10 11">2629</strain>
    </source>
</reference>
<feature type="region of interest" description="Disordered" evidence="8">
    <location>
        <begin position="1482"/>
        <end position="1606"/>
    </location>
</feature>
<keyword evidence="11" id="KW-1185">Reference proteome</keyword>
<dbReference type="InParanoid" id="A0A409Y603"/>
<proteinExistence type="inferred from homology"/>
<gene>
    <name evidence="10" type="ORF">CVT24_004119</name>
</gene>
<dbReference type="Pfam" id="PF09497">
    <property type="entry name" value="Med12"/>
    <property type="match status" value="1"/>
</dbReference>
<feature type="region of interest" description="Disordered" evidence="8">
    <location>
        <begin position="1393"/>
        <end position="1414"/>
    </location>
</feature>
<feature type="compositionally biased region" description="Basic and acidic residues" evidence="8">
    <location>
        <begin position="1404"/>
        <end position="1414"/>
    </location>
</feature>
<dbReference type="PANTHER" id="PTHR46567">
    <property type="entry name" value="MEDIATOR OF RNA POLYMERASE II TRANSCRIPTION SUBUNIT 12"/>
    <property type="match status" value="1"/>
</dbReference>
<dbReference type="InterPro" id="IPR019035">
    <property type="entry name" value="Mediator_Med12"/>
</dbReference>
<dbReference type="GO" id="GO:0006357">
    <property type="term" value="P:regulation of transcription by RNA polymerase II"/>
    <property type="evidence" value="ECO:0007669"/>
    <property type="project" value="InterPro"/>
</dbReference>
<evidence type="ECO:0000259" key="9">
    <source>
        <dbReference type="SMART" id="SM01281"/>
    </source>
</evidence>
<dbReference type="PANTHER" id="PTHR46567:SF1">
    <property type="entry name" value="MEDIATOR OF RNA POLYMERASE II TRANSCRIPTION SUBUNIT 12"/>
    <property type="match status" value="1"/>
</dbReference>
<dbReference type="GO" id="GO:0003712">
    <property type="term" value="F:transcription coregulator activity"/>
    <property type="evidence" value="ECO:0007669"/>
    <property type="project" value="InterPro"/>
</dbReference>
<evidence type="ECO:0000313" key="11">
    <source>
        <dbReference type="Proteomes" id="UP000284842"/>
    </source>
</evidence>
<evidence type="ECO:0000256" key="8">
    <source>
        <dbReference type="SAM" id="MobiDB-lite"/>
    </source>
</evidence>
<evidence type="ECO:0000256" key="5">
    <source>
        <dbReference type="ARBA" id="ARBA00023163"/>
    </source>
</evidence>
<feature type="compositionally biased region" description="Basic residues" evidence="8">
    <location>
        <begin position="1591"/>
        <end position="1606"/>
    </location>
</feature>
<comment type="similarity">
    <text evidence="2">Belongs to the Mediator complex subunit 12 family.</text>
</comment>
<comment type="caution">
    <text evidence="10">The sequence shown here is derived from an EMBL/GenBank/DDBJ whole genome shotgun (WGS) entry which is preliminary data.</text>
</comment>
<evidence type="ECO:0000256" key="3">
    <source>
        <dbReference type="ARBA" id="ARBA00019622"/>
    </source>
</evidence>
<protein>
    <recommendedName>
        <fullName evidence="3">Mediator of RNA polymerase II transcription subunit 12</fullName>
    </recommendedName>
    <alternativeName>
        <fullName evidence="7">Mediator complex subunit 12</fullName>
    </alternativeName>
</protein>
<evidence type="ECO:0000256" key="6">
    <source>
        <dbReference type="ARBA" id="ARBA00023242"/>
    </source>
</evidence>
<evidence type="ECO:0000313" key="10">
    <source>
        <dbReference type="EMBL" id="PPQ98440.1"/>
    </source>
</evidence>
<feature type="compositionally biased region" description="Low complexity" evidence="8">
    <location>
        <begin position="1501"/>
        <end position="1524"/>
    </location>
</feature>
<comment type="subcellular location">
    <subcellularLocation>
        <location evidence="1">Nucleus</location>
    </subcellularLocation>
</comment>
<name>A0A409Y603_9AGAR</name>
<feature type="domain" description="Mediator complex subunit Med12" evidence="9">
    <location>
        <begin position="108"/>
        <end position="171"/>
    </location>
</feature>
<keyword evidence="5" id="KW-0804">Transcription</keyword>
<keyword evidence="6" id="KW-0539">Nucleus</keyword>
<evidence type="ECO:0000256" key="4">
    <source>
        <dbReference type="ARBA" id="ARBA00023015"/>
    </source>
</evidence>
<keyword evidence="4" id="KW-0805">Transcription regulation</keyword>